<evidence type="ECO:0000256" key="2">
    <source>
        <dbReference type="ARBA" id="ARBA00022448"/>
    </source>
</evidence>
<evidence type="ECO:0008006" key="11">
    <source>
        <dbReference type="Google" id="ProtNLM"/>
    </source>
</evidence>
<feature type="coiled-coil region" evidence="8">
    <location>
        <begin position="148"/>
        <end position="175"/>
    </location>
</feature>
<evidence type="ECO:0000256" key="3">
    <source>
        <dbReference type="ARBA" id="ARBA00022816"/>
    </source>
</evidence>
<protein>
    <recommendedName>
        <fullName evidence="11">Nucleoporin p58/p45</fullName>
    </recommendedName>
</protein>
<keyword evidence="8" id="KW-0175">Coiled coil</keyword>
<dbReference type="Gene3D" id="6.10.140.1350">
    <property type="match status" value="1"/>
</dbReference>
<evidence type="ECO:0000256" key="4">
    <source>
        <dbReference type="ARBA" id="ARBA00022927"/>
    </source>
</evidence>
<dbReference type="PANTHER" id="PTHR13437:SF2">
    <property type="entry name" value="NUCLEOPORIN P58_P45"/>
    <property type="match status" value="1"/>
</dbReference>
<evidence type="ECO:0000313" key="9">
    <source>
        <dbReference type="EMBL" id="KAK4526165.1"/>
    </source>
</evidence>
<accession>A0AAV9IFD6</accession>
<sequence>MSFSWNTSNPASSPTISFGVPQNFASPATQSAPFSQPMSTANQATGWFSPSNQSPWAGYQSQPSLQGNLFSSKPPTFGSPPVTTSQPSIFTTQPSGMVSSTMNAFMSSPSATNMTQTSPQQEIKAMKFSNLPDTMKNEILEIEKSIRSERQKSLKLETQNNLQQLEETQARIDKTFQHLQIAQNTWDSLVVKVQACKNVIKNEMSSVETVYAILESTTRDDVTSFPRKSEEAVKRVFDIFFSYLKEMEETVEEYEKQTQTAVAVLQNVSRSIGWKGQAIEDVLKQEYEYFIFVGSRIANLRDKFRQLKEKFSKLLQYRNPDAVNPFQVNNISKPSYWNERYDTPLNNTSVSSLQQPSNSNVFRTPMTRWKSPLMTKGLQQSLGRIDERNISTPLTDYSRRRDFDYSSFKTPLPQVTRSSVSSFLP</sequence>
<keyword evidence="2" id="KW-0813">Transport</keyword>
<proteinExistence type="predicted"/>
<dbReference type="GO" id="GO:0015031">
    <property type="term" value="P:protein transport"/>
    <property type="evidence" value="ECO:0007669"/>
    <property type="project" value="UniProtKB-KW"/>
</dbReference>
<dbReference type="Proteomes" id="UP001300502">
    <property type="component" value="Unassembled WGS sequence"/>
</dbReference>
<comment type="caution">
    <text evidence="9">The sequence shown here is derived from an EMBL/GenBank/DDBJ whole genome shotgun (WGS) entry which is preliminary data.</text>
</comment>
<evidence type="ECO:0000256" key="5">
    <source>
        <dbReference type="ARBA" id="ARBA00023010"/>
    </source>
</evidence>
<keyword evidence="7" id="KW-0539">Nucleus</keyword>
<dbReference type="PANTHER" id="PTHR13437">
    <property type="entry name" value="NUCLEOPORIN P58/P45 NUCLEOPORIN-LIKE PROTEIN 1"/>
    <property type="match status" value="1"/>
</dbReference>
<keyword evidence="6" id="KW-0906">Nuclear pore complex</keyword>
<dbReference type="AlphaFoldDB" id="A0AAV9IFD6"/>
<evidence type="ECO:0000256" key="8">
    <source>
        <dbReference type="SAM" id="Coils"/>
    </source>
</evidence>
<dbReference type="GO" id="GO:0051028">
    <property type="term" value="P:mRNA transport"/>
    <property type="evidence" value="ECO:0007669"/>
    <property type="project" value="UniProtKB-KW"/>
</dbReference>
<reference evidence="9 10" key="1">
    <citation type="submission" date="2022-07" db="EMBL/GenBank/DDBJ databases">
        <title>Genome-wide signatures of adaptation to extreme environments.</title>
        <authorList>
            <person name="Cho C.H."/>
            <person name="Yoon H.S."/>
        </authorList>
    </citation>
    <scope>NUCLEOTIDE SEQUENCE [LARGE SCALE GENOMIC DNA]</scope>
    <source>
        <strain evidence="9 10">108.79 E11</strain>
    </source>
</reference>
<organism evidence="9 10">
    <name type="scientific">Galdieria yellowstonensis</name>
    <dbReference type="NCBI Taxonomy" id="3028027"/>
    <lineage>
        <taxon>Eukaryota</taxon>
        <taxon>Rhodophyta</taxon>
        <taxon>Bangiophyceae</taxon>
        <taxon>Galdieriales</taxon>
        <taxon>Galdieriaceae</taxon>
        <taxon>Galdieria</taxon>
    </lineage>
</organism>
<keyword evidence="4" id="KW-0653">Protein transport</keyword>
<comment type="subcellular location">
    <subcellularLocation>
        <location evidence="1">Nucleus</location>
        <location evidence="1">Nuclear pore complex</location>
    </subcellularLocation>
</comment>
<name>A0AAV9IFD6_9RHOD</name>
<evidence type="ECO:0000313" key="10">
    <source>
        <dbReference type="Proteomes" id="UP001300502"/>
    </source>
</evidence>
<evidence type="ECO:0000256" key="7">
    <source>
        <dbReference type="ARBA" id="ARBA00023242"/>
    </source>
</evidence>
<keyword evidence="10" id="KW-1185">Reference proteome</keyword>
<dbReference type="GO" id="GO:0017056">
    <property type="term" value="F:structural constituent of nuclear pore"/>
    <property type="evidence" value="ECO:0007669"/>
    <property type="project" value="InterPro"/>
</dbReference>
<dbReference type="GO" id="GO:0008139">
    <property type="term" value="F:nuclear localization sequence binding"/>
    <property type="evidence" value="ECO:0007669"/>
    <property type="project" value="InterPro"/>
</dbReference>
<evidence type="ECO:0000256" key="6">
    <source>
        <dbReference type="ARBA" id="ARBA00023132"/>
    </source>
</evidence>
<keyword evidence="5" id="KW-0811">Translocation</keyword>
<dbReference type="GO" id="GO:0005643">
    <property type="term" value="C:nuclear pore"/>
    <property type="evidence" value="ECO:0007669"/>
    <property type="project" value="UniProtKB-SubCell"/>
</dbReference>
<keyword evidence="3" id="KW-0509">mRNA transport</keyword>
<dbReference type="InterPro" id="IPR024882">
    <property type="entry name" value="NUP58/p45/49"/>
</dbReference>
<dbReference type="EMBL" id="JANCYU010000037">
    <property type="protein sequence ID" value="KAK4526165.1"/>
    <property type="molecule type" value="Genomic_DNA"/>
</dbReference>
<gene>
    <name evidence="9" type="ORF">GAYE_SCF20G4079</name>
</gene>
<evidence type="ECO:0000256" key="1">
    <source>
        <dbReference type="ARBA" id="ARBA00004567"/>
    </source>
</evidence>